<reference evidence="1" key="1">
    <citation type="submission" date="2006-10" db="EMBL/GenBank/DDBJ databases">
        <authorList>
            <person name="Amadeo P."/>
            <person name="Zhao Q."/>
            <person name="Wortman J."/>
            <person name="Fraser-Liggett C."/>
            <person name="Carlton J."/>
        </authorList>
    </citation>
    <scope>NUCLEOTIDE SEQUENCE</scope>
    <source>
        <strain evidence="1">G3</strain>
    </source>
</reference>
<dbReference type="PANTHER" id="PTHR24182">
    <property type="entry name" value="ANKYRIN REPEAT AND SOCS BOX CONTAINING 4"/>
    <property type="match status" value="1"/>
</dbReference>
<dbReference type="EMBL" id="DS113302">
    <property type="protein sequence ID" value="EAY12405.1"/>
    <property type="molecule type" value="Genomic_DNA"/>
</dbReference>
<accession>A2E4I3</accession>
<dbReference type="KEGG" id="tva:4770371"/>
<protein>
    <recommendedName>
        <fullName evidence="3">DUF3447 domain-containing protein</fullName>
    </recommendedName>
</protein>
<gene>
    <name evidence="1" type="ORF">TVAG_445170</name>
</gene>
<dbReference type="AlphaFoldDB" id="A2E4I3"/>
<sequence>MSTQVIKKNKYSELRDIYSYHIDSYNALYQLKTKNAEELNSIYKMIKTNLIESKKCRPQTIISDILNIIPYNNRYAKSYLELSKLISDDYHIKEVRNIPIISNFLFYKEYGIKLDTLADFETIKLENLDILSEDTIYKAIMDNNKELFISYT</sequence>
<dbReference type="RefSeq" id="XP_001324628.1">
    <property type="nucleotide sequence ID" value="XM_001324593.1"/>
</dbReference>
<keyword evidence="2" id="KW-1185">Reference proteome</keyword>
<dbReference type="Proteomes" id="UP000001542">
    <property type="component" value="Unassembled WGS sequence"/>
</dbReference>
<dbReference type="PANTHER" id="PTHR24182:SF13">
    <property type="entry name" value="LD18443P"/>
    <property type="match status" value="1"/>
</dbReference>
<dbReference type="VEuPathDB" id="TrichDB:TVAGG3_1050410"/>
<evidence type="ECO:0000313" key="2">
    <source>
        <dbReference type="Proteomes" id="UP000001542"/>
    </source>
</evidence>
<evidence type="ECO:0000313" key="1">
    <source>
        <dbReference type="EMBL" id="EAY12405.1"/>
    </source>
</evidence>
<reference evidence="1" key="2">
    <citation type="journal article" date="2007" name="Science">
        <title>Draft genome sequence of the sexually transmitted pathogen Trichomonas vaginalis.</title>
        <authorList>
            <person name="Carlton J.M."/>
            <person name="Hirt R.P."/>
            <person name="Silva J.C."/>
            <person name="Delcher A.L."/>
            <person name="Schatz M."/>
            <person name="Zhao Q."/>
            <person name="Wortman J.R."/>
            <person name="Bidwell S.L."/>
            <person name="Alsmark U.C.M."/>
            <person name="Besteiro S."/>
            <person name="Sicheritz-Ponten T."/>
            <person name="Noel C.J."/>
            <person name="Dacks J.B."/>
            <person name="Foster P.G."/>
            <person name="Simillion C."/>
            <person name="Van de Peer Y."/>
            <person name="Miranda-Saavedra D."/>
            <person name="Barton G.J."/>
            <person name="Westrop G.D."/>
            <person name="Mueller S."/>
            <person name="Dessi D."/>
            <person name="Fiori P.L."/>
            <person name="Ren Q."/>
            <person name="Paulsen I."/>
            <person name="Zhang H."/>
            <person name="Bastida-Corcuera F.D."/>
            <person name="Simoes-Barbosa A."/>
            <person name="Brown M.T."/>
            <person name="Hayes R.D."/>
            <person name="Mukherjee M."/>
            <person name="Okumura C.Y."/>
            <person name="Schneider R."/>
            <person name="Smith A.J."/>
            <person name="Vanacova S."/>
            <person name="Villalvazo M."/>
            <person name="Haas B.J."/>
            <person name="Pertea M."/>
            <person name="Feldblyum T.V."/>
            <person name="Utterback T.R."/>
            <person name="Shu C.L."/>
            <person name="Osoegawa K."/>
            <person name="de Jong P.J."/>
            <person name="Hrdy I."/>
            <person name="Horvathova L."/>
            <person name="Zubacova Z."/>
            <person name="Dolezal P."/>
            <person name="Malik S.B."/>
            <person name="Logsdon J.M. Jr."/>
            <person name="Henze K."/>
            <person name="Gupta A."/>
            <person name="Wang C.C."/>
            <person name="Dunne R.L."/>
            <person name="Upcroft J.A."/>
            <person name="Upcroft P."/>
            <person name="White O."/>
            <person name="Salzberg S.L."/>
            <person name="Tang P."/>
            <person name="Chiu C.-H."/>
            <person name="Lee Y.-S."/>
            <person name="Embley T.M."/>
            <person name="Coombs G.H."/>
            <person name="Mottram J.C."/>
            <person name="Tachezy J."/>
            <person name="Fraser-Liggett C.M."/>
            <person name="Johnson P.J."/>
        </authorList>
    </citation>
    <scope>NUCLEOTIDE SEQUENCE [LARGE SCALE GENOMIC DNA]</scope>
    <source>
        <strain evidence="1">G3</strain>
    </source>
</reference>
<proteinExistence type="predicted"/>
<name>A2E4I3_TRIV3</name>
<organism evidence="1 2">
    <name type="scientific">Trichomonas vaginalis (strain ATCC PRA-98 / G3)</name>
    <dbReference type="NCBI Taxonomy" id="412133"/>
    <lineage>
        <taxon>Eukaryota</taxon>
        <taxon>Metamonada</taxon>
        <taxon>Parabasalia</taxon>
        <taxon>Trichomonadida</taxon>
        <taxon>Trichomonadidae</taxon>
        <taxon>Trichomonas</taxon>
    </lineage>
</organism>
<dbReference type="InParanoid" id="A2E4I3"/>
<evidence type="ECO:0008006" key="3">
    <source>
        <dbReference type="Google" id="ProtNLM"/>
    </source>
</evidence>